<dbReference type="GO" id="GO:0003677">
    <property type="term" value="F:DNA binding"/>
    <property type="evidence" value="ECO:0007669"/>
    <property type="project" value="InterPro"/>
</dbReference>
<comment type="caution">
    <text evidence="2">The sequence shown here is derived from an EMBL/GenBank/DDBJ whole genome shotgun (WGS) entry which is preliminary data.</text>
</comment>
<dbReference type="InterPro" id="IPR001387">
    <property type="entry name" value="Cro/C1-type_HTH"/>
</dbReference>
<dbReference type="Proteomes" id="UP000294927">
    <property type="component" value="Unassembled WGS sequence"/>
</dbReference>
<accession>A0A4R7V7N5</accession>
<dbReference type="EMBL" id="SOCP01000014">
    <property type="protein sequence ID" value="TDV44185.1"/>
    <property type="molecule type" value="Genomic_DNA"/>
</dbReference>
<proteinExistence type="predicted"/>
<feature type="domain" description="HTH cro/C1-type" evidence="1">
    <location>
        <begin position="25"/>
        <end position="81"/>
    </location>
</feature>
<sequence>MITDEHRTAATGSADAISRAVGEELRRLREAKGLSRAQLVARLPSGIGDRTLLSYEHGTRHLTILRFIELCHTLDTPAPSLLNQALQRARIHLQNLVLHVDLLAMLHDRSDKFRPMHQWARNKLNDFPDGIVELPPTSVRELATFVGCSYLELANYLARFIPGKNVAWHDPK</sequence>
<evidence type="ECO:0000313" key="3">
    <source>
        <dbReference type="Proteomes" id="UP000294927"/>
    </source>
</evidence>
<dbReference type="PROSITE" id="PS50943">
    <property type="entry name" value="HTH_CROC1"/>
    <property type="match status" value="1"/>
</dbReference>
<dbReference type="SMART" id="SM00530">
    <property type="entry name" value="HTH_XRE"/>
    <property type="match status" value="1"/>
</dbReference>
<dbReference type="OrthoDB" id="3689729at2"/>
<dbReference type="RefSeq" id="WP_133906638.1">
    <property type="nucleotide sequence ID" value="NZ_SOCP01000014.1"/>
</dbReference>
<organism evidence="2 3">
    <name type="scientific">Actinophytocola oryzae</name>
    <dbReference type="NCBI Taxonomy" id="502181"/>
    <lineage>
        <taxon>Bacteria</taxon>
        <taxon>Bacillati</taxon>
        <taxon>Actinomycetota</taxon>
        <taxon>Actinomycetes</taxon>
        <taxon>Pseudonocardiales</taxon>
        <taxon>Pseudonocardiaceae</taxon>
    </lineage>
</organism>
<dbReference type="AlphaFoldDB" id="A0A4R7V7N5"/>
<dbReference type="Gene3D" id="1.10.260.40">
    <property type="entry name" value="lambda repressor-like DNA-binding domains"/>
    <property type="match status" value="1"/>
</dbReference>
<dbReference type="SUPFAM" id="SSF47413">
    <property type="entry name" value="lambda repressor-like DNA-binding domains"/>
    <property type="match status" value="1"/>
</dbReference>
<gene>
    <name evidence="2" type="ORF">CLV71_11494</name>
</gene>
<dbReference type="InterPro" id="IPR010982">
    <property type="entry name" value="Lambda_DNA-bd_dom_sf"/>
</dbReference>
<name>A0A4R7V7N5_9PSEU</name>
<reference evidence="2 3" key="1">
    <citation type="submission" date="2019-03" db="EMBL/GenBank/DDBJ databases">
        <title>Genomic Encyclopedia of Archaeal and Bacterial Type Strains, Phase II (KMG-II): from individual species to whole genera.</title>
        <authorList>
            <person name="Goeker M."/>
        </authorList>
    </citation>
    <scope>NUCLEOTIDE SEQUENCE [LARGE SCALE GENOMIC DNA]</scope>
    <source>
        <strain evidence="2 3">DSM 45499</strain>
    </source>
</reference>
<keyword evidence="3" id="KW-1185">Reference proteome</keyword>
<dbReference type="CDD" id="cd00093">
    <property type="entry name" value="HTH_XRE"/>
    <property type="match status" value="1"/>
</dbReference>
<evidence type="ECO:0000313" key="2">
    <source>
        <dbReference type="EMBL" id="TDV44185.1"/>
    </source>
</evidence>
<evidence type="ECO:0000259" key="1">
    <source>
        <dbReference type="PROSITE" id="PS50943"/>
    </source>
</evidence>
<protein>
    <submittedName>
        <fullName evidence="2">Helix-turn-helix protein</fullName>
    </submittedName>
</protein>